<organism evidence="3 4">
    <name type="scientific">Andreesenia angusta</name>
    <dbReference type="NCBI Taxonomy" id="39480"/>
    <lineage>
        <taxon>Bacteria</taxon>
        <taxon>Bacillati</taxon>
        <taxon>Bacillota</taxon>
        <taxon>Tissierellia</taxon>
        <taxon>Tissierellales</taxon>
        <taxon>Gottschalkiaceae</taxon>
        <taxon>Andreesenia</taxon>
    </lineage>
</organism>
<keyword evidence="4" id="KW-1185">Reference proteome</keyword>
<comment type="caution">
    <text evidence="3">The sequence shown here is derived from an EMBL/GenBank/DDBJ whole genome shotgun (WGS) entry which is preliminary data.</text>
</comment>
<accession>A0A1S1V7S8</accession>
<gene>
    <name evidence="2" type="primary">tmcAL</name>
    <name evidence="3" type="ORF">EUAN_04470</name>
</gene>
<name>A0A1S1V7S8_9FIRM</name>
<dbReference type="InterPro" id="IPR014729">
    <property type="entry name" value="Rossmann-like_a/b/a_fold"/>
</dbReference>
<keyword evidence="2" id="KW-0547">Nucleotide-binding</keyword>
<protein>
    <recommendedName>
        <fullName evidence="2">tRNA(Met) cytidine acetate ligase</fullName>
        <ecNumber evidence="2">6.3.4.-</ecNumber>
    </recommendedName>
</protein>
<dbReference type="GO" id="GO:0005524">
    <property type="term" value="F:ATP binding"/>
    <property type="evidence" value="ECO:0007669"/>
    <property type="project" value="UniProtKB-KW"/>
</dbReference>
<dbReference type="Pfam" id="PF05636">
    <property type="entry name" value="HIGH_NTase1"/>
    <property type="match status" value="1"/>
</dbReference>
<evidence type="ECO:0000313" key="3">
    <source>
        <dbReference type="EMBL" id="OHW62663.1"/>
    </source>
</evidence>
<reference evidence="3 4" key="1">
    <citation type="submission" date="2016-09" db="EMBL/GenBank/DDBJ databases">
        <title>Genome sequence of Eubacterium angustum.</title>
        <authorList>
            <person name="Poehlein A."/>
            <person name="Daniel R."/>
        </authorList>
    </citation>
    <scope>NUCLEOTIDE SEQUENCE [LARGE SCALE GENOMIC DNA]</scope>
    <source>
        <strain evidence="3 4">DSM 1989</strain>
    </source>
</reference>
<dbReference type="NCBIfam" id="NF010191">
    <property type="entry name" value="PRK13670.1"/>
    <property type="match status" value="1"/>
</dbReference>
<feature type="binding site" evidence="2">
    <location>
        <position position="192"/>
    </location>
    <ligand>
        <name>ATP</name>
        <dbReference type="ChEBI" id="CHEBI:30616"/>
    </ligand>
</feature>
<keyword evidence="2" id="KW-0694">RNA-binding</keyword>
<dbReference type="EC" id="6.3.4.-" evidence="2"/>
<feature type="binding site" evidence="2">
    <location>
        <position position="102"/>
    </location>
    <ligand>
        <name>ATP</name>
        <dbReference type="ChEBI" id="CHEBI:30616"/>
    </ligand>
</feature>
<keyword evidence="2" id="KW-0067">ATP-binding</keyword>
<evidence type="ECO:0000256" key="1">
    <source>
        <dbReference type="ARBA" id="ARBA00022694"/>
    </source>
</evidence>
<dbReference type="STRING" id="39480.EUAN_04470"/>
<dbReference type="GO" id="GO:0016879">
    <property type="term" value="F:ligase activity, forming carbon-nitrogen bonds"/>
    <property type="evidence" value="ECO:0007669"/>
    <property type="project" value="UniProtKB-UniRule"/>
</dbReference>
<dbReference type="InterPro" id="IPR008513">
    <property type="entry name" value="tRNA(Met)_cyd_acetate_ligase"/>
</dbReference>
<comment type="catalytic activity">
    <reaction evidence="2">
        <text>cytidine(34) in elongator tRNA(Met) + acetate + ATP = N(4)-acetylcytidine(34) in elongator tRNA(Met) + AMP + diphosphate</text>
        <dbReference type="Rhea" id="RHEA:58144"/>
        <dbReference type="Rhea" id="RHEA-COMP:10693"/>
        <dbReference type="Rhea" id="RHEA-COMP:10694"/>
        <dbReference type="ChEBI" id="CHEBI:30089"/>
        <dbReference type="ChEBI" id="CHEBI:30616"/>
        <dbReference type="ChEBI" id="CHEBI:33019"/>
        <dbReference type="ChEBI" id="CHEBI:74900"/>
        <dbReference type="ChEBI" id="CHEBI:82748"/>
        <dbReference type="ChEBI" id="CHEBI:456215"/>
    </reaction>
</comment>
<dbReference type="Proteomes" id="UP000180254">
    <property type="component" value="Unassembled WGS sequence"/>
</dbReference>
<evidence type="ECO:0000256" key="2">
    <source>
        <dbReference type="HAMAP-Rule" id="MF_01539"/>
    </source>
</evidence>
<comment type="caution">
    <text evidence="2">Lacks conserved residue(s) required for the propagation of feature annotation.</text>
</comment>
<dbReference type="PANTHER" id="PTHR37825:SF1">
    <property type="entry name" value="TRNA(MET) CYTIDINE ACETATE LIGASE"/>
    <property type="match status" value="1"/>
</dbReference>
<keyword evidence="2" id="KW-0820">tRNA-binding</keyword>
<dbReference type="AlphaFoldDB" id="A0A1S1V7S8"/>
<dbReference type="Gene3D" id="3.40.50.620">
    <property type="entry name" value="HUPs"/>
    <property type="match status" value="1"/>
</dbReference>
<comment type="function">
    <text evidence="2">Catalyzes the formation of N(4)-acetylcytidine (ac(4)C) at the wobble position of elongator tRNA(Met), using acetate and ATP as substrates. First activates an acetate ion to form acetyladenylate (Ac-AMP) and then transfers the acetyl group to tRNA to form ac(4)C34.</text>
</comment>
<dbReference type="PANTHER" id="PTHR37825">
    <property type="entry name" value="TRNA(MET) CYTIDINE ACETATE LIGASE"/>
    <property type="match status" value="1"/>
</dbReference>
<dbReference type="SUPFAM" id="SSF52374">
    <property type="entry name" value="Nucleotidylyl transferase"/>
    <property type="match status" value="1"/>
</dbReference>
<dbReference type="RefSeq" id="WP_071061259.1">
    <property type="nucleotide sequence ID" value="NZ_MKIE01000002.1"/>
</dbReference>
<evidence type="ECO:0000313" key="4">
    <source>
        <dbReference type="Proteomes" id="UP000180254"/>
    </source>
</evidence>
<dbReference type="GO" id="GO:0005737">
    <property type="term" value="C:cytoplasm"/>
    <property type="evidence" value="ECO:0007669"/>
    <property type="project" value="UniProtKB-SubCell"/>
</dbReference>
<dbReference type="GO" id="GO:0006400">
    <property type="term" value="P:tRNA modification"/>
    <property type="evidence" value="ECO:0007669"/>
    <property type="project" value="UniProtKB-UniRule"/>
</dbReference>
<keyword evidence="2" id="KW-0436">Ligase</keyword>
<dbReference type="HAMAP" id="MF_01539">
    <property type="entry name" value="TmcAL"/>
    <property type="match status" value="1"/>
</dbReference>
<sequence>MKTVGLITEYNPFHKGHLYHLEKSKFLTKSEYSVSIMSGNFLQRGEPALIDKYKRAKMAVENGVDLVVELPFAFACQSAEHFAFGAVKVLDAMNSVDCISFGSEAGSLKHLNMIADILIEEPTEYVATLKKHLGEGHSFPKARELSLLSYFSDESKEDMSEIISSSNNILGIEYIKALKRLKSHIEPFTIERVSSRYNDSDLRDEISSATAIRNTFFSSGKLSSVESAVPPDSYSAMQEFLDSNSTFNKLENFSDILLYLIRTSDEATRGNVLDLDRDLSNRLYKSLRVSNSIREVLEHTKTKRYAMSRIKRVLIHMLLGLYRDDFRSFMDSETRYIRVLASNQKGFEILRKTRDNSDLCIINKMSDSKLIEDTVALKMLEFDTKASDLYYLGLSKHSSLLRFDTDYTTTPYIKK</sequence>
<comment type="similarity">
    <text evidence="2">Belongs to the TmcAL family.</text>
</comment>
<dbReference type="GO" id="GO:0000049">
    <property type="term" value="F:tRNA binding"/>
    <property type="evidence" value="ECO:0007669"/>
    <property type="project" value="UniProtKB-KW"/>
</dbReference>
<dbReference type="EMBL" id="MKIE01000002">
    <property type="protein sequence ID" value="OHW62663.1"/>
    <property type="molecule type" value="Genomic_DNA"/>
</dbReference>
<comment type="subcellular location">
    <subcellularLocation>
        <location evidence="2">Cytoplasm</location>
    </subcellularLocation>
</comment>
<proteinExistence type="inferred from homology"/>
<feature type="binding site" evidence="2">
    <location>
        <position position="167"/>
    </location>
    <ligand>
        <name>ATP</name>
        <dbReference type="ChEBI" id="CHEBI:30616"/>
    </ligand>
</feature>
<keyword evidence="2" id="KW-0963">Cytoplasm</keyword>
<feature type="binding site" evidence="2">
    <location>
        <begin position="7"/>
        <end position="20"/>
    </location>
    <ligand>
        <name>ATP</name>
        <dbReference type="ChEBI" id="CHEBI:30616"/>
    </ligand>
</feature>
<keyword evidence="1 2" id="KW-0819">tRNA processing</keyword>